<comment type="caution">
    <text evidence="2">The sequence shown here is derived from an EMBL/GenBank/DDBJ whole genome shotgun (WGS) entry which is preliminary data.</text>
</comment>
<feature type="region of interest" description="Disordered" evidence="1">
    <location>
        <begin position="1"/>
        <end position="105"/>
    </location>
</feature>
<feature type="compositionally biased region" description="Polar residues" evidence="1">
    <location>
        <begin position="83"/>
        <end position="105"/>
    </location>
</feature>
<dbReference type="EMBL" id="JACEFF010000210">
    <property type="protein sequence ID" value="KAH9641881.1"/>
    <property type="molecule type" value="Genomic_DNA"/>
</dbReference>
<proteinExistence type="predicted"/>
<dbReference type="Proteomes" id="UP000814243">
    <property type="component" value="Unassembled WGS sequence"/>
</dbReference>
<name>A0A922SLH5_SPOEX</name>
<feature type="compositionally biased region" description="Low complexity" evidence="1">
    <location>
        <begin position="51"/>
        <end position="63"/>
    </location>
</feature>
<feature type="compositionally biased region" description="Low complexity" evidence="1">
    <location>
        <begin position="18"/>
        <end position="43"/>
    </location>
</feature>
<sequence length="105" mass="10799">MLLSTAQLPVLVGKRTRPTQPARTTPSVSTLARTTAMSPTTTSAPPPPSSTPLSPNARPLTPAQQPPPTPQIQLHQCAPPTALSLTPTLQTAAPTSNASTSMEPS</sequence>
<accession>A0A922SLH5</accession>
<reference evidence="2" key="1">
    <citation type="journal article" date="2021" name="G3 (Bethesda)">
        <title>Genome and transcriptome analysis of the beet armyworm Spodoptera exigua reveals targets for pest control. .</title>
        <authorList>
            <person name="Simon S."/>
            <person name="Breeschoten T."/>
            <person name="Jansen H.J."/>
            <person name="Dirks R.P."/>
            <person name="Schranz M.E."/>
            <person name="Ros V.I.D."/>
        </authorList>
    </citation>
    <scope>NUCLEOTIDE SEQUENCE</scope>
    <source>
        <strain evidence="2">TB_SE_WUR_2020</strain>
    </source>
</reference>
<gene>
    <name evidence="2" type="ORF">HF086_011631</name>
</gene>
<organism evidence="2 3">
    <name type="scientific">Spodoptera exigua</name>
    <name type="common">Beet armyworm</name>
    <name type="synonym">Noctua fulgens</name>
    <dbReference type="NCBI Taxonomy" id="7107"/>
    <lineage>
        <taxon>Eukaryota</taxon>
        <taxon>Metazoa</taxon>
        <taxon>Ecdysozoa</taxon>
        <taxon>Arthropoda</taxon>
        <taxon>Hexapoda</taxon>
        <taxon>Insecta</taxon>
        <taxon>Pterygota</taxon>
        <taxon>Neoptera</taxon>
        <taxon>Endopterygota</taxon>
        <taxon>Lepidoptera</taxon>
        <taxon>Glossata</taxon>
        <taxon>Ditrysia</taxon>
        <taxon>Noctuoidea</taxon>
        <taxon>Noctuidae</taxon>
        <taxon>Amphipyrinae</taxon>
        <taxon>Spodoptera</taxon>
    </lineage>
</organism>
<evidence type="ECO:0000256" key="1">
    <source>
        <dbReference type="SAM" id="MobiDB-lite"/>
    </source>
</evidence>
<evidence type="ECO:0000313" key="2">
    <source>
        <dbReference type="EMBL" id="KAH9641881.1"/>
    </source>
</evidence>
<dbReference type="AlphaFoldDB" id="A0A922SLH5"/>
<protein>
    <submittedName>
        <fullName evidence="2">Uncharacterized protein</fullName>
    </submittedName>
</protein>
<evidence type="ECO:0000313" key="3">
    <source>
        <dbReference type="Proteomes" id="UP000814243"/>
    </source>
</evidence>